<evidence type="ECO:0000313" key="2">
    <source>
        <dbReference type="EMBL" id="MDQ0533105.1"/>
    </source>
</evidence>
<reference evidence="2 3" key="1">
    <citation type="submission" date="2023-07" db="EMBL/GenBank/DDBJ databases">
        <title>Genomic Encyclopedia of Type Strains, Phase IV (KMG-IV): sequencing the most valuable type-strain genomes for metagenomic binning, comparative biology and taxonomic classification.</title>
        <authorList>
            <person name="Goeker M."/>
        </authorList>
    </citation>
    <scope>NUCLEOTIDE SEQUENCE [LARGE SCALE GENOMIC DNA]</scope>
    <source>
        <strain evidence="2 3">DSM 19922</strain>
    </source>
</reference>
<dbReference type="EMBL" id="JAUSVU010000005">
    <property type="protein sequence ID" value="MDQ0533105.1"/>
    <property type="molecule type" value="Genomic_DNA"/>
</dbReference>
<dbReference type="RefSeq" id="WP_246512946.1">
    <property type="nucleotide sequence ID" value="NZ_JAGINO010000005.1"/>
</dbReference>
<evidence type="ECO:0000313" key="3">
    <source>
        <dbReference type="Proteomes" id="UP001244552"/>
    </source>
</evidence>
<comment type="caution">
    <text evidence="2">The sequence shown here is derived from an EMBL/GenBank/DDBJ whole genome shotgun (WGS) entry which is preliminary data.</text>
</comment>
<feature type="compositionally biased region" description="Basic and acidic residues" evidence="1">
    <location>
        <begin position="31"/>
        <end position="46"/>
    </location>
</feature>
<sequence length="360" mass="41009">MTDLPSSDHPADNPPEPPAGGPPVEGPSVEKPSREDQDAAERAAKEDALAQPMRDTHFDFQHKVFSLPGAFFCQEPNSKEPVLNILLGDLKAALAFPTLMESFQIEEGTHDARLLEIIEQGLAFVKRIRPGEEIPGELLDGRASWSVDDRHRIIAKGRLTMQIVSSVTGNEVIVSDIDELEQLVEDPQTKDRMKLGLGKIAERLKLTNNPEQYLSDRIDDLAQELSYIEALRDRFKHIRRIDGSMAKLATIYRTDRTFCSELNRMQGLIRKPLREYDMIFDQADAQTGDIVGALRNFHPTVQFIRKIRDDLRAKLLEWEELLTGWDSVSMERSAQVEQLQKQTYRFLASRYIETTVWKRG</sequence>
<gene>
    <name evidence="2" type="ORF">QO018_001954</name>
</gene>
<accession>A0ABU0MI28</accession>
<proteinExistence type="predicted"/>
<feature type="region of interest" description="Disordered" evidence="1">
    <location>
        <begin position="1"/>
        <end position="46"/>
    </location>
</feature>
<feature type="compositionally biased region" description="Pro residues" evidence="1">
    <location>
        <begin position="12"/>
        <end position="25"/>
    </location>
</feature>
<protein>
    <submittedName>
        <fullName evidence="2">Uncharacterized protein</fullName>
    </submittedName>
</protein>
<name>A0ABU0MI28_9PROT</name>
<dbReference type="Proteomes" id="UP001244552">
    <property type="component" value="Unassembled WGS sequence"/>
</dbReference>
<evidence type="ECO:0000256" key="1">
    <source>
        <dbReference type="SAM" id="MobiDB-lite"/>
    </source>
</evidence>
<keyword evidence="3" id="KW-1185">Reference proteome</keyword>
<organism evidence="2 3">
    <name type="scientific">Azospirillum picis</name>
    <dbReference type="NCBI Taxonomy" id="488438"/>
    <lineage>
        <taxon>Bacteria</taxon>
        <taxon>Pseudomonadati</taxon>
        <taxon>Pseudomonadota</taxon>
        <taxon>Alphaproteobacteria</taxon>
        <taxon>Rhodospirillales</taxon>
        <taxon>Azospirillaceae</taxon>
        <taxon>Azospirillum</taxon>
    </lineage>
</organism>